<organism evidence="1 2">
    <name type="scientific">Streptococcus sanguinis SK355</name>
    <dbReference type="NCBI Taxonomy" id="888816"/>
    <lineage>
        <taxon>Bacteria</taxon>
        <taxon>Bacillati</taxon>
        <taxon>Bacillota</taxon>
        <taxon>Bacilli</taxon>
        <taxon>Lactobacillales</taxon>
        <taxon>Streptococcaceae</taxon>
        <taxon>Streptococcus</taxon>
    </lineage>
</organism>
<name>F3UNP5_STRSA</name>
<reference evidence="1 2" key="1">
    <citation type="submission" date="2011-03" db="EMBL/GenBank/DDBJ databases">
        <authorList>
            <person name="Muzny D."/>
            <person name="Qin X."/>
            <person name="Deng J."/>
            <person name="Jiang H."/>
            <person name="Liu Y."/>
            <person name="Qu J."/>
            <person name="Song X.-Z."/>
            <person name="Zhang L."/>
            <person name="Thornton R."/>
            <person name="Coyle M."/>
            <person name="Francisco L."/>
            <person name="Jackson L."/>
            <person name="Javaid M."/>
            <person name="Korchina V."/>
            <person name="Kovar C."/>
            <person name="Mata R."/>
            <person name="Mathew T."/>
            <person name="Ngo R."/>
            <person name="Nguyen L."/>
            <person name="Nguyen N."/>
            <person name="Okwuonu G."/>
            <person name="Ongeri F."/>
            <person name="Pham C."/>
            <person name="Simmons D."/>
            <person name="Wilczek-Boney K."/>
            <person name="Hale W."/>
            <person name="Jakkamsetti A."/>
            <person name="Pham P."/>
            <person name="Ruth R."/>
            <person name="San Lucas F."/>
            <person name="Warren J."/>
            <person name="Zhang J."/>
            <person name="Zhao Z."/>
            <person name="Zhou C."/>
            <person name="Zhu D."/>
            <person name="Lee S."/>
            <person name="Bess C."/>
            <person name="Blankenburg K."/>
            <person name="Forbes L."/>
            <person name="Fu Q."/>
            <person name="Gubbala S."/>
            <person name="Hirani K."/>
            <person name="Jayaseelan J.C."/>
            <person name="Lara F."/>
            <person name="Munidasa M."/>
            <person name="Palculict T."/>
            <person name="Patil S."/>
            <person name="Pu L.-L."/>
            <person name="Saada N."/>
            <person name="Tang L."/>
            <person name="Weissenberger G."/>
            <person name="Zhu Y."/>
            <person name="Hemphill L."/>
            <person name="Shang Y."/>
            <person name="Youmans B."/>
            <person name="Ayvaz T."/>
            <person name="Ross M."/>
            <person name="Santibanez J."/>
            <person name="Aqrawi P."/>
            <person name="Gross S."/>
            <person name="Joshi V."/>
            <person name="Fowler G."/>
            <person name="Nazareth L."/>
            <person name="Reid J."/>
            <person name="Worley K."/>
            <person name="Petrosino J."/>
            <person name="Highlander S."/>
            <person name="Gibbs R."/>
        </authorList>
    </citation>
    <scope>NUCLEOTIDE SEQUENCE [LARGE SCALE GENOMIC DNA]</scope>
    <source>
        <strain evidence="1 2">SK355</strain>
    </source>
</reference>
<evidence type="ECO:0000313" key="2">
    <source>
        <dbReference type="Proteomes" id="UP000005589"/>
    </source>
</evidence>
<comment type="caution">
    <text evidence="1">The sequence shown here is derived from an EMBL/GenBank/DDBJ whole genome shotgun (WGS) entry which is preliminary data.</text>
</comment>
<dbReference type="EMBL" id="AFFN01000006">
    <property type="protein sequence ID" value="EGJ43231.1"/>
    <property type="molecule type" value="Genomic_DNA"/>
</dbReference>
<evidence type="ECO:0000313" key="1">
    <source>
        <dbReference type="EMBL" id="EGJ43231.1"/>
    </source>
</evidence>
<sequence length="55" mass="5917">MVKMVLGSSDKQGSTMSSVAQARVTAYNQAISALTISMVRVNLQVQPMIQGKTME</sequence>
<accession>F3UNP5</accession>
<dbReference type="Proteomes" id="UP000005589">
    <property type="component" value="Unassembled WGS sequence"/>
</dbReference>
<dbReference type="AlphaFoldDB" id="F3UNP5"/>
<dbReference type="PATRIC" id="fig|888816.3.peg.437"/>
<dbReference type="RefSeq" id="WP_002928372.1">
    <property type="nucleotide sequence ID" value="NZ_GL890993.1"/>
</dbReference>
<gene>
    <name evidence="1" type="ORF">HMPREF9389_0453</name>
</gene>
<proteinExistence type="predicted"/>
<dbReference type="HOGENOM" id="CLU_3030630_0_0_9"/>
<dbReference type="STRING" id="888816.HMPREF9389_0453"/>
<protein>
    <submittedName>
        <fullName evidence="1">Uncharacterized protein</fullName>
    </submittedName>
</protein>